<protein>
    <submittedName>
        <fullName evidence="1">Uncharacterized protein</fullName>
    </submittedName>
</protein>
<gene>
    <name evidence="1" type="ORF">EVA_10694</name>
</gene>
<accession>J9G2X5</accession>
<dbReference type="InterPro" id="IPR015421">
    <property type="entry name" value="PyrdxlP-dep_Trfase_major"/>
</dbReference>
<name>J9G2X5_9ZZZZ</name>
<reference evidence="1" key="1">
    <citation type="journal article" date="2012" name="PLoS ONE">
        <title>Gene sets for utilization of primary and secondary nutrition supplies in the distal gut of endangered iberian lynx.</title>
        <authorList>
            <person name="Alcaide M."/>
            <person name="Messina E."/>
            <person name="Richter M."/>
            <person name="Bargiela R."/>
            <person name="Peplies J."/>
            <person name="Huws S.A."/>
            <person name="Newbold C.J."/>
            <person name="Golyshin P.N."/>
            <person name="Simon M.A."/>
            <person name="Lopez G."/>
            <person name="Yakimov M.M."/>
            <person name="Ferrer M."/>
        </authorList>
    </citation>
    <scope>NUCLEOTIDE SEQUENCE</scope>
</reference>
<dbReference type="Gene3D" id="3.40.640.10">
    <property type="entry name" value="Type I PLP-dependent aspartate aminotransferase-like (Major domain)"/>
    <property type="match status" value="1"/>
</dbReference>
<feature type="non-terminal residue" evidence="1">
    <location>
        <position position="21"/>
    </location>
</feature>
<comment type="caution">
    <text evidence="1">The sequence shown here is derived from an EMBL/GenBank/DDBJ whole genome shotgun (WGS) entry which is preliminary data.</text>
</comment>
<dbReference type="EMBL" id="AMCI01003055">
    <property type="protein sequence ID" value="EJX01199.1"/>
    <property type="molecule type" value="Genomic_DNA"/>
</dbReference>
<dbReference type="AlphaFoldDB" id="J9G2X5"/>
<evidence type="ECO:0000313" key="1">
    <source>
        <dbReference type="EMBL" id="EJX01199.1"/>
    </source>
</evidence>
<organism evidence="1">
    <name type="scientific">gut metagenome</name>
    <dbReference type="NCBI Taxonomy" id="749906"/>
    <lineage>
        <taxon>unclassified sequences</taxon>
        <taxon>metagenomes</taxon>
        <taxon>organismal metagenomes</taxon>
    </lineage>
</organism>
<sequence length="21" mass="2341">MGVARPGDMGFDIMHLNLHKT</sequence>
<proteinExistence type="predicted"/>